<dbReference type="PROSITE" id="PS01013">
    <property type="entry name" value="OSBP"/>
    <property type="match status" value="1"/>
</dbReference>
<protein>
    <submittedName>
        <fullName evidence="4">Oxysterol-binding protein 4</fullName>
    </submittedName>
</protein>
<feature type="region of interest" description="Disordered" evidence="3">
    <location>
        <begin position="382"/>
        <end position="401"/>
    </location>
</feature>
<dbReference type="Pfam" id="PF01237">
    <property type="entry name" value="Oxysterol_BP"/>
    <property type="match status" value="1"/>
</dbReference>
<comment type="similarity">
    <text evidence="1 2">Belongs to the OSBP family.</text>
</comment>
<evidence type="ECO:0000256" key="3">
    <source>
        <dbReference type="SAM" id="MobiDB-lite"/>
    </source>
</evidence>
<evidence type="ECO:0000256" key="2">
    <source>
        <dbReference type="RuleBase" id="RU003844"/>
    </source>
</evidence>
<feature type="compositionally biased region" description="Low complexity" evidence="3">
    <location>
        <begin position="442"/>
        <end position="490"/>
    </location>
</feature>
<dbReference type="PANTHER" id="PTHR10972:SF184">
    <property type="entry name" value="OXYSTEROL-BINDING PROTEIN HOMOLOG 4-RELATED"/>
    <property type="match status" value="1"/>
</dbReference>
<sequence length="498" mass="54980">MSGGEVEGGAVPASSRGSWTSFLKSIASFNGDLASLTAPAFILSSQSLVEFSAYWAENQELFIAPTREPDPAKRALLVLRWLMNTLHQQYCSRSEKFGNEKKPLNPFLGELYLGHWEEGDLGRTELVSEQVSHHPPVTAYCITNEKNRIQLQGYNGQKASFSRTIHIKQVGHSLLTLYPPGSNEPETYLITLPALHVENLIYGAPFMELGKHTHVISSSGYIAKIDYAGKGWIGGKKNSFSASLWKEGEGSEKKSLYSLDGQWSDTFTIKEGSGGKRSEALESVSAKSTKLSKLVLAPLEQQDPMESRRAWANVARSIERGDMDATSAYKSRIENAQRALRRKEQDENRTWQRVFFSQPDDDTGSVRSADLREKQFSQLAKALTSGQPITSQWEGVGPERTNGIWRYDDARAKRAQKPFHADCHEALGEQADGSSARLSGEAASRATTQQSQQPMAQQPMAQQPMAQQPMAQQPMAQQPMAQQPMAQAAPGHPGPGRQ</sequence>
<comment type="caution">
    <text evidence="4">The sequence shown here is derived from an EMBL/GenBank/DDBJ whole genome shotgun (WGS) entry which is preliminary data.</text>
</comment>
<dbReference type="Proteomes" id="UP001345013">
    <property type="component" value="Unassembled WGS sequence"/>
</dbReference>
<dbReference type="Gene3D" id="3.30.70.3490">
    <property type="match status" value="1"/>
</dbReference>
<feature type="region of interest" description="Disordered" evidence="3">
    <location>
        <begin position="429"/>
        <end position="498"/>
    </location>
</feature>
<organism evidence="4 5">
    <name type="scientific">Lithohypha guttulata</name>
    <dbReference type="NCBI Taxonomy" id="1690604"/>
    <lineage>
        <taxon>Eukaryota</taxon>
        <taxon>Fungi</taxon>
        <taxon>Dikarya</taxon>
        <taxon>Ascomycota</taxon>
        <taxon>Pezizomycotina</taxon>
        <taxon>Eurotiomycetes</taxon>
        <taxon>Chaetothyriomycetidae</taxon>
        <taxon>Chaetothyriales</taxon>
        <taxon>Trichomeriaceae</taxon>
        <taxon>Lithohypha</taxon>
    </lineage>
</organism>
<dbReference type="InterPro" id="IPR018494">
    <property type="entry name" value="Oxysterol-bd_CS"/>
</dbReference>
<dbReference type="InterPro" id="IPR037239">
    <property type="entry name" value="OSBP_sf"/>
</dbReference>
<evidence type="ECO:0000313" key="5">
    <source>
        <dbReference type="Proteomes" id="UP001345013"/>
    </source>
</evidence>
<name>A0ABR0K5E1_9EURO</name>
<dbReference type="EMBL" id="JAVRRG010000102">
    <property type="protein sequence ID" value="KAK5086034.1"/>
    <property type="molecule type" value="Genomic_DNA"/>
</dbReference>
<dbReference type="SUPFAM" id="SSF144000">
    <property type="entry name" value="Oxysterol-binding protein-like"/>
    <property type="match status" value="1"/>
</dbReference>
<feature type="compositionally biased region" description="Polar residues" evidence="3">
    <location>
        <begin position="384"/>
        <end position="393"/>
    </location>
</feature>
<reference evidence="4 5" key="1">
    <citation type="submission" date="2023-08" db="EMBL/GenBank/DDBJ databases">
        <title>Black Yeasts Isolated from many extreme environments.</title>
        <authorList>
            <person name="Coleine C."/>
            <person name="Stajich J.E."/>
            <person name="Selbmann L."/>
        </authorList>
    </citation>
    <scope>NUCLEOTIDE SEQUENCE [LARGE SCALE GENOMIC DNA]</scope>
    <source>
        <strain evidence="4 5">CCFEE 5885</strain>
    </source>
</reference>
<dbReference type="Gene3D" id="2.40.160.120">
    <property type="match status" value="1"/>
</dbReference>
<evidence type="ECO:0000313" key="4">
    <source>
        <dbReference type="EMBL" id="KAK5086034.1"/>
    </source>
</evidence>
<dbReference type="Gene3D" id="6.10.250.1430">
    <property type="match status" value="1"/>
</dbReference>
<accession>A0ABR0K5E1</accession>
<evidence type="ECO:0000256" key="1">
    <source>
        <dbReference type="ARBA" id="ARBA00008842"/>
    </source>
</evidence>
<gene>
    <name evidence="4" type="primary">kes1_1</name>
    <name evidence="4" type="ORF">LTR24_007109</name>
</gene>
<dbReference type="Gene3D" id="1.10.287.2720">
    <property type="match status" value="1"/>
</dbReference>
<dbReference type="PANTHER" id="PTHR10972">
    <property type="entry name" value="OXYSTEROL-BINDING PROTEIN-RELATED"/>
    <property type="match status" value="1"/>
</dbReference>
<proteinExistence type="inferred from homology"/>
<dbReference type="InterPro" id="IPR000648">
    <property type="entry name" value="Oxysterol-bd"/>
</dbReference>
<keyword evidence="5" id="KW-1185">Reference proteome</keyword>